<accession>A0AAD8GP83</accession>
<reference evidence="3" key="1">
    <citation type="submission" date="2023-02" db="EMBL/GenBank/DDBJ databases">
        <title>Genome of toxic invasive species Heracleum sosnowskyi carries increased number of genes despite the absence of recent whole-genome duplications.</title>
        <authorList>
            <person name="Schelkunov M."/>
            <person name="Shtratnikova V."/>
            <person name="Makarenko M."/>
            <person name="Klepikova A."/>
            <person name="Omelchenko D."/>
            <person name="Novikova G."/>
            <person name="Obukhova E."/>
            <person name="Bogdanov V."/>
            <person name="Penin A."/>
            <person name="Logacheva M."/>
        </authorList>
    </citation>
    <scope>NUCLEOTIDE SEQUENCE</scope>
    <source>
        <strain evidence="3">Hsosn_3</strain>
        <tissue evidence="3">Leaf</tissue>
    </source>
</reference>
<dbReference type="EMBL" id="JAUIZM010000017">
    <property type="protein sequence ID" value="KAK1352490.1"/>
    <property type="molecule type" value="Genomic_DNA"/>
</dbReference>
<evidence type="ECO:0000256" key="1">
    <source>
        <dbReference type="ARBA" id="ARBA00022741"/>
    </source>
</evidence>
<reference evidence="3" key="2">
    <citation type="submission" date="2023-05" db="EMBL/GenBank/DDBJ databases">
        <authorList>
            <person name="Schelkunov M.I."/>
        </authorList>
    </citation>
    <scope>NUCLEOTIDE SEQUENCE</scope>
    <source>
        <strain evidence="3">Hsosn_3</strain>
        <tissue evidence="3">Leaf</tissue>
    </source>
</reference>
<dbReference type="Pfam" id="PF23559">
    <property type="entry name" value="WHD_DRP"/>
    <property type="match status" value="1"/>
</dbReference>
<evidence type="ECO:0000313" key="4">
    <source>
        <dbReference type="Proteomes" id="UP001237642"/>
    </source>
</evidence>
<keyword evidence="1" id="KW-0547">Nucleotide-binding</keyword>
<dbReference type="Proteomes" id="UP001237642">
    <property type="component" value="Unassembled WGS sequence"/>
</dbReference>
<comment type="caution">
    <text evidence="3">The sequence shown here is derived from an EMBL/GenBank/DDBJ whole genome shotgun (WGS) entry which is preliminary data.</text>
</comment>
<evidence type="ECO:0000313" key="3">
    <source>
        <dbReference type="EMBL" id="KAK1352490.1"/>
    </source>
</evidence>
<sequence length="124" mass="14519">MTLDVAERYLDELAHRSLVKVKTREVEGESWSKYKECVVHDLIHDLSLSKVKEEKVICVIDFDRKHEEESRASMTRRLCLRSYDGSDELMLKPYDQHASSRIRSLCVWNERDLYCTVAGPNLES</sequence>
<gene>
    <name evidence="3" type="ORF">POM88_053429</name>
</gene>
<feature type="domain" description="Disease resistance protein winged helix" evidence="2">
    <location>
        <begin position="4"/>
        <end position="46"/>
    </location>
</feature>
<organism evidence="3 4">
    <name type="scientific">Heracleum sosnowskyi</name>
    <dbReference type="NCBI Taxonomy" id="360622"/>
    <lineage>
        <taxon>Eukaryota</taxon>
        <taxon>Viridiplantae</taxon>
        <taxon>Streptophyta</taxon>
        <taxon>Embryophyta</taxon>
        <taxon>Tracheophyta</taxon>
        <taxon>Spermatophyta</taxon>
        <taxon>Magnoliopsida</taxon>
        <taxon>eudicotyledons</taxon>
        <taxon>Gunneridae</taxon>
        <taxon>Pentapetalae</taxon>
        <taxon>asterids</taxon>
        <taxon>campanulids</taxon>
        <taxon>Apiales</taxon>
        <taxon>Apiaceae</taxon>
        <taxon>Apioideae</taxon>
        <taxon>apioid superclade</taxon>
        <taxon>Tordylieae</taxon>
        <taxon>Tordyliinae</taxon>
        <taxon>Heracleum</taxon>
    </lineage>
</organism>
<name>A0AAD8GP83_9APIA</name>
<protein>
    <recommendedName>
        <fullName evidence="2">Disease resistance protein winged helix domain-containing protein</fullName>
    </recommendedName>
</protein>
<dbReference type="AlphaFoldDB" id="A0AAD8GP83"/>
<proteinExistence type="predicted"/>
<keyword evidence="4" id="KW-1185">Reference proteome</keyword>
<dbReference type="InterPro" id="IPR058922">
    <property type="entry name" value="WHD_DRP"/>
</dbReference>
<evidence type="ECO:0000259" key="2">
    <source>
        <dbReference type="Pfam" id="PF23559"/>
    </source>
</evidence>